<dbReference type="EMBL" id="WMLF01000246">
    <property type="protein sequence ID" value="MBB1245189.1"/>
    <property type="molecule type" value="Genomic_DNA"/>
</dbReference>
<evidence type="ECO:0000313" key="13">
    <source>
        <dbReference type="EMBL" id="MBB1245189.1"/>
    </source>
</evidence>
<evidence type="ECO:0000256" key="1">
    <source>
        <dbReference type="ARBA" id="ARBA00004651"/>
    </source>
</evidence>
<protein>
    <recommendedName>
        <fullName evidence="10">Xylose transport system permease protein XylH</fullName>
    </recommendedName>
</protein>
<keyword evidence="6 12" id="KW-0812">Transmembrane</keyword>
<accession>A0ABR6EKY0</accession>
<feature type="transmembrane region" description="Helical" evidence="12">
    <location>
        <begin position="241"/>
        <end position="259"/>
    </location>
</feature>
<dbReference type="PANTHER" id="PTHR32196">
    <property type="entry name" value="ABC TRANSPORTER PERMEASE PROTEIN YPHD-RELATED-RELATED"/>
    <property type="match status" value="1"/>
</dbReference>
<evidence type="ECO:0000256" key="12">
    <source>
        <dbReference type="SAM" id="Phobius"/>
    </source>
</evidence>
<feature type="transmembrane region" description="Helical" evidence="12">
    <location>
        <begin position="61"/>
        <end position="77"/>
    </location>
</feature>
<feature type="compositionally biased region" description="Gly residues" evidence="11">
    <location>
        <begin position="409"/>
        <end position="419"/>
    </location>
</feature>
<feature type="transmembrane region" description="Helical" evidence="12">
    <location>
        <begin position="176"/>
        <end position="196"/>
    </location>
</feature>
<feature type="transmembrane region" description="Helical" evidence="12">
    <location>
        <begin position="346"/>
        <end position="365"/>
    </location>
</feature>
<feature type="region of interest" description="Disordered" evidence="11">
    <location>
        <begin position="400"/>
        <end position="419"/>
    </location>
</feature>
<dbReference type="Pfam" id="PF02653">
    <property type="entry name" value="BPD_transp_2"/>
    <property type="match status" value="1"/>
</dbReference>
<sequence>MRQLRAQGVRGYLAAWRRRQLTEGLGPAPAVLALLLIWTVFQILDSNFLSPRNLSNLSVDIVGLGLIATGLVFVLLLGEIDLSVGAASGLSAALFAVLNVRHGMSEPLAVLCAVAAACAAGALHGYIFARLGVPAFAVTLAAALAWNGLMAALLGGSGTLSFDDEGLVAKLTSHHFGHPAAAYSLAALATGLYFLAARRRSRAQRASGTQSSSVGEIAARTAALGLIAFAAAAVLNQYQGLPLAFLLFLLIVAGLDYVLRRTAYGRQVYALGGSVEVARRAGLNVAAVRVSVFAVSGTLAALGGLFLASRTSTVGLSSAPVILLISAIAAAVIGGTSLFGGRGRTWSALLGILVIQSIASGMALLGIPAAIQLVITAGVLLIAVIADSLARHARLTHTPGADQDRYPSGAGGRLGSGTQ</sequence>
<evidence type="ECO:0000256" key="11">
    <source>
        <dbReference type="SAM" id="MobiDB-lite"/>
    </source>
</evidence>
<dbReference type="InterPro" id="IPR001851">
    <property type="entry name" value="ABC_transp_permease"/>
</dbReference>
<keyword evidence="2" id="KW-0813">Transport</keyword>
<keyword evidence="8 12" id="KW-0472">Membrane</keyword>
<feature type="transmembrane region" description="Helical" evidence="12">
    <location>
        <begin position="84"/>
        <end position="102"/>
    </location>
</feature>
<dbReference type="CDD" id="cd06579">
    <property type="entry name" value="TM_PBP1_transp_AraH_like"/>
    <property type="match status" value="1"/>
</dbReference>
<proteinExistence type="predicted"/>
<evidence type="ECO:0000256" key="6">
    <source>
        <dbReference type="ARBA" id="ARBA00022692"/>
    </source>
</evidence>
<keyword evidence="4" id="KW-0997">Cell inner membrane</keyword>
<organism evidence="13 14">
    <name type="scientific">Streptomyces durbertensis</name>
    <dbReference type="NCBI Taxonomy" id="2448886"/>
    <lineage>
        <taxon>Bacteria</taxon>
        <taxon>Bacillati</taxon>
        <taxon>Actinomycetota</taxon>
        <taxon>Actinomycetes</taxon>
        <taxon>Kitasatosporales</taxon>
        <taxon>Streptomycetaceae</taxon>
        <taxon>Streptomyces</taxon>
    </lineage>
</organism>
<keyword evidence="7 12" id="KW-1133">Transmembrane helix</keyword>
<dbReference type="Proteomes" id="UP000766698">
    <property type="component" value="Unassembled WGS sequence"/>
</dbReference>
<comment type="function">
    <text evidence="9">Part of the binding-protein-dependent transport system for D-xylose. Probably responsible for the translocation of the substrate across the membrane.</text>
</comment>
<gene>
    <name evidence="13" type="ORF">GL263_16650</name>
</gene>
<feature type="transmembrane region" description="Helical" evidence="12">
    <location>
        <begin position="135"/>
        <end position="156"/>
    </location>
</feature>
<evidence type="ECO:0000313" key="14">
    <source>
        <dbReference type="Proteomes" id="UP000766698"/>
    </source>
</evidence>
<evidence type="ECO:0000256" key="4">
    <source>
        <dbReference type="ARBA" id="ARBA00022519"/>
    </source>
</evidence>
<reference evidence="14" key="1">
    <citation type="journal article" date="2020" name="Syst. Appl. Microbiol.">
        <title>Streptomyces alkaliterrae sp. nov., isolated from an alkaline soil, and emended descriptions of Streptomyces alkaliphilus, Streptomyces calidiresistens and Streptomyces durbertensis.</title>
        <authorList>
            <person name="Swiecimska M."/>
            <person name="Golinska P."/>
            <person name="Nouioui I."/>
            <person name="Wypij M."/>
            <person name="Rai M."/>
            <person name="Sangal V."/>
            <person name="Goodfellow M."/>
        </authorList>
    </citation>
    <scope>NUCLEOTIDE SEQUENCE [LARGE SCALE GENOMIC DNA]</scope>
    <source>
        <strain evidence="14">DSM 104538</strain>
    </source>
</reference>
<name>A0ABR6EKY0_9ACTN</name>
<evidence type="ECO:0000256" key="8">
    <source>
        <dbReference type="ARBA" id="ARBA00023136"/>
    </source>
</evidence>
<evidence type="ECO:0000256" key="7">
    <source>
        <dbReference type="ARBA" id="ARBA00022989"/>
    </source>
</evidence>
<feature type="transmembrane region" description="Helical" evidence="12">
    <location>
        <begin position="217"/>
        <end position="235"/>
    </location>
</feature>
<keyword evidence="3" id="KW-1003">Cell membrane</keyword>
<comment type="caution">
    <text evidence="13">The sequence shown here is derived from an EMBL/GenBank/DDBJ whole genome shotgun (WGS) entry which is preliminary data.</text>
</comment>
<keyword evidence="5" id="KW-0762">Sugar transport</keyword>
<comment type="subcellular location">
    <subcellularLocation>
        <location evidence="1">Cell membrane</location>
        <topology evidence="1">Multi-pass membrane protein</topology>
    </subcellularLocation>
</comment>
<evidence type="ECO:0000256" key="10">
    <source>
        <dbReference type="ARBA" id="ARBA00035686"/>
    </source>
</evidence>
<evidence type="ECO:0000256" key="9">
    <source>
        <dbReference type="ARBA" id="ARBA00035611"/>
    </source>
</evidence>
<feature type="transmembrane region" description="Helical" evidence="12">
    <location>
        <begin position="286"/>
        <end position="307"/>
    </location>
</feature>
<feature type="transmembrane region" description="Helical" evidence="12">
    <location>
        <begin position="108"/>
        <end position="128"/>
    </location>
</feature>
<evidence type="ECO:0000256" key="5">
    <source>
        <dbReference type="ARBA" id="ARBA00022597"/>
    </source>
</evidence>
<dbReference type="PANTHER" id="PTHR32196:SF32">
    <property type="entry name" value="XYLOSE TRANSPORT SYSTEM PERMEASE PROTEIN XYLH"/>
    <property type="match status" value="1"/>
</dbReference>
<feature type="transmembrane region" description="Helical" evidence="12">
    <location>
        <begin position="21"/>
        <end position="41"/>
    </location>
</feature>
<evidence type="ECO:0000256" key="3">
    <source>
        <dbReference type="ARBA" id="ARBA00022475"/>
    </source>
</evidence>
<feature type="transmembrane region" description="Helical" evidence="12">
    <location>
        <begin position="319"/>
        <end position="339"/>
    </location>
</feature>
<feature type="transmembrane region" description="Helical" evidence="12">
    <location>
        <begin position="371"/>
        <end position="390"/>
    </location>
</feature>
<evidence type="ECO:0000256" key="2">
    <source>
        <dbReference type="ARBA" id="ARBA00022448"/>
    </source>
</evidence>
<keyword evidence="14" id="KW-1185">Reference proteome</keyword>